<evidence type="ECO:0000256" key="4">
    <source>
        <dbReference type="ARBA" id="ARBA00022723"/>
    </source>
</evidence>
<reference evidence="9" key="3">
    <citation type="submission" date="2010-09" db="EMBL/GenBank/DDBJ databases">
        <title>Annotation of Gaeumannomyces graminis var. tritici R3-111a-1.</title>
        <authorList>
            <consortium name="The Broad Institute Genome Sequencing Platform"/>
            <person name="Ma L.-J."/>
            <person name="Dead R."/>
            <person name="Young S.K."/>
            <person name="Zeng Q."/>
            <person name="Gargeya S."/>
            <person name="Fitzgerald M."/>
            <person name="Haas B."/>
            <person name="Abouelleil A."/>
            <person name="Alvarado L."/>
            <person name="Arachchi H.M."/>
            <person name="Berlin A."/>
            <person name="Brown A."/>
            <person name="Chapman S.B."/>
            <person name="Chen Z."/>
            <person name="Dunbar C."/>
            <person name="Freedman E."/>
            <person name="Gearin G."/>
            <person name="Gellesch M."/>
            <person name="Goldberg J."/>
            <person name="Griggs A."/>
            <person name="Gujja S."/>
            <person name="Heiman D."/>
            <person name="Howarth C."/>
            <person name="Larson L."/>
            <person name="Lui A."/>
            <person name="MacDonald P.J.P."/>
            <person name="Mehta T."/>
            <person name="Montmayeur A."/>
            <person name="Murphy C."/>
            <person name="Neiman D."/>
            <person name="Pearson M."/>
            <person name="Priest M."/>
            <person name="Roberts A."/>
            <person name="Saif S."/>
            <person name="Shea T."/>
            <person name="Shenoy N."/>
            <person name="Sisk P."/>
            <person name="Stolte C."/>
            <person name="Sykes S."/>
            <person name="Yandava C."/>
            <person name="Wortman J."/>
            <person name="Nusbaum C."/>
            <person name="Birren B."/>
        </authorList>
    </citation>
    <scope>NUCLEOTIDE SEQUENCE</scope>
    <source>
        <strain evidence="9">R3-111a-1</strain>
    </source>
</reference>
<dbReference type="PANTHER" id="PTHR24305">
    <property type="entry name" value="CYTOCHROME P450"/>
    <property type="match status" value="1"/>
</dbReference>
<dbReference type="GO" id="GO:0004497">
    <property type="term" value="F:monooxygenase activity"/>
    <property type="evidence" value="ECO:0007669"/>
    <property type="project" value="UniProtKB-KW"/>
</dbReference>
<dbReference type="HOGENOM" id="CLU_001570_14_2_1"/>
<dbReference type="PROSITE" id="PS00086">
    <property type="entry name" value="CYTOCHROME_P450"/>
    <property type="match status" value="1"/>
</dbReference>
<dbReference type="STRING" id="644352.J3PGG6"/>
<dbReference type="RefSeq" id="XP_009228756.1">
    <property type="nucleotide sequence ID" value="XM_009230492.1"/>
</dbReference>
<dbReference type="SUPFAM" id="SSF48264">
    <property type="entry name" value="Cytochrome P450"/>
    <property type="match status" value="1"/>
</dbReference>
<dbReference type="GeneID" id="20353049"/>
<feature type="region of interest" description="Disordered" evidence="8">
    <location>
        <begin position="271"/>
        <end position="295"/>
    </location>
</feature>
<dbReference type="InterPro" id="IPR002401">
    <property type="entry name" value="Cyt_P450_E_grp-I"/>
</dbReference>
<keyword evidence="4 6" id="KW-0479">Metal-binding</keyword>
<dbReference type="EMBL" id="GL385403">
    <property type="protein sequence ID" value="EJT69708.1"/>
    <property type="molecule type" value="Genomic_DNA"/>
</dbReference>
<organism evidence="9">
    <name type="scientific">Gaeumannomyces tritici (strain R3-111a-1)</name>
    <name type="common">Wheat and barley take-all root rot fungus</name>
    <name type="synonym">Gaeumannomyces graminis var. tritici</name>
    <dbReference type="NCBI Taxonomy" id="644352"/>
    <lineage>
        <taxon>Eukaryota</taxon>
        <taxon>Fungi</taxon>
        <taxon>Dikarya</taxon>
        <taxon>Ascomycota</taxon>
        <taxon>Pezizomycotina</taxon>
        <taxon>Sordariomycetes</taxon>
        <taxon>Sordariomycetidae</taxon>
        <taxon>Magnaporthales</taxon>
        <taxon>Magnaporthaceae</taxon>
        <taxon>Gaeumannomyces</taxon>
    </lineage>
</organism>
<evidence type="ECO:0000256" key="1">
    <source>
        <dbReference type="ARBA" id="ARBA00001971"/>
    </source>
</evidence>
<keyword evidence="11" id="KW-1185">Reference proteome</keyword>
<evidence type="ECO:0000313" key="10">
    <source>
        <dbReference type="EnsemblFungi" id="EJT69708"/>
    </source>
</evidence>
<evidence type="ECO:0000256" key="2">
    <source>
        <dbReference type="ARBA" id="ARBA00010617"/>
    </source>
</evidence>
<dbReference type="AlphaFoldDB" id="J3PGG6"/>
<dbReference type="Gene3D" id="1.10.630.10">
    <property type="entry name" value="Cytochrome P450"/>
    <property type="match status" value="1"/>
</dbReference>
<dbReference type="Pfam" id="PF00067">
    <property type="entry name" value="p450"/>
    <property type="match status" value="1"/>
</dbReference>
<evidence type="ECO:0000256" key="7">
    <source>
        <dbReference type="RuleBase" id="RU000461"/>
    </source>
</evidence>
<evidence type="ECO:0000256" key="3">
    <source>
        <dbReference type="ARBA" id="ARBA00022617"/>
    </source>
</evidence>
<feature type="compositionally biased region" description="Basic and acidic residues" evidence="8">
    <location>
        <begin position="271"/>
        <end position="292"/>
    </location>
</feature>
<proteinExistence type="inferred from homology"/>
<comment type="cofactor">
    <cofactor evidence="1 6">
        <name>heme</name>
        <dbReference type="ChEBI" id="CHEBI:30413"/>
    </cofactor>
</comment>
<dbReference type="PANTHER" id="PTHR24305:SF232">
    <property type="entry name" value="P450, PUTATIVE (EUROFUNG)-RELATED"/>
    <property type="match status" value="1"/>
</dbReference>
<keyword evidence="7" id="KW-0560">Oxidoreductase</keyword>
<protein>
    <submittedName>
        <fullName evidence="9">Cytochrome P450 3A9</fullName>
    </submittedName>
</protein>
<accession>J3PGG6</accession>
<keyword evidence="5 6" id="KW-0408">Iron</keyword>
<reference evidence="11" key="1">
    <citation type="submission" date="2010-07" db="EMBL/GenBank/DDBJ databases">
        <title>The genome sequence of Gaeumannomyces graminis var. tritici strain R3-111a-1.</title>
        <authorList>
            <consortium name="The Broad Institute Genome Sequencing Platform"/>
            <person name="Ma L.-J."/>
            <person name="Dead R."/>
            <person name="Young S."/>
            <person name="Zeng Q."/>
            <person name="Koehrsen M."/>
            <person name="Alvarado L."/>
            <person name="Berlin A."/>
            <person name="Chapman S.B."/>
            <person name="Chen Z."/>
            <person name="Freedman E."/>
            <person name="Gellesch M."/>
            <person name="Goldberg J."/>
            <person name="Griggs A."/>
            <person name="Gujja S."/>
            <person name="Heilman E.R."/>
            <person name="Heiman D."/>
            <person name="Hepburn T."/>
            <person name="Howarth C."/>
            <person name="Jen D."/>
            <person name="Larson L."/>
            <person name="Mehta T."/>
            <person name="Neiman D."/>
            <person name="Pearson M."/>
            <person name="Roberts A."/>
            <person name="Saif S."/>
            <person name="Shea T."/>
            <person name="Shenoy N."/>
            <person name="Sisk P."/>
            <person name="Stolte C."/>
            <person name="Sykes S."/>
            <person name="Walk T."/>
            <person name="White J."/>
            <person name="Yandava C."/>
            <person name="Haas B."/>
            <person name="Nusbaum C."/>
            <person name="Birren B."/>
        </authorList>
    </citation>
    <scope>NUCLEOTIDE SEQUENCE [LARGE SCALE GENOMIC DNA]</scope>
    <source>
        <strain evidence="11">R3-111a-1</strain>
    </source>
</reference>
<gene>
    <name evidence="10" type="primary">20353049</name>
    <name evidence="9" type="ORF">GGTG_12591</name>
</gene>
<reference evidence="9" key="2">
    <citation type="submission" date="2010-07" db="EMBL/GenBank/DDBJ databases">
        <authorList>
            <consortium name="The Broad Institute Genome Sequencing Platform"/>
            <consortium name="Broad Institute Genome Sequencing Center for Infectious Disease"/>
            <person name="Ma L.-J."/>
            <person name="Dead R."/>
            <person name="Young S."/>
            <person name="Zeng Q."/>
            <person name="Koehrsen M."/>
            <person name="Alvarado L."/>
            <person name="Berlin A."/>
            <person name="Chapman S.B."/>
            <person name="Chen Z."/>
            <person name="Freedman E."/>
            <person name="Gellesch M."/>
            <person name="Goldberg J."/>
            <person name="Griggs A."/>
            <person name="Gujja S."/>
            <person name="Heilman E.R."/>
            <person name="Heiman D."/>
            <person name="Hepburn T."/>
            <person name="Howarth C."/>
            <person name="Jen D."/>
            <person name="Larson L."/>
            <person name="Mehta T."/>
            <person name="Neiman D."/>
            <person name="Pearson M."/>
            <person name="Roberts A."/>
            <person name="Saif S."/>
            <person name="Shea T."/>
            <person name="Shenoy N."/>
            <person name="Sisk P."/>
            <person name="Stolte C."/>
            <person name="Sykes S."/>
            <person name="Walk T."/>
            <person name="White J."/>
            <person name="Yandava C."/>
            <person name="Haas B."/>
            <person name="Nusbaum C."/>
            <person name="Birren B."/>
        </authorList>
    </citation>
    <scope>NUCLEOTIDE SEQUENCE</scope>
    <source>
        <strain evidence="9">R3-111a-1</strain>
    </source>
</reference>
<dbReference type="EnsemblFungi" id="EJT69708">
    <property type="protein sequence ID" value="EJT69708"/>
    <property type="gene ID" value="GGTG_12591"/>
</dbReference>
<evidence type="ECO:0000256" key="8">
    <source>
        <dbReference type="SAM" id="MobiDB-lite"/>
    </source>
</evidence>
<reference evidence="10" key="5">
    <citation type="submission" date="2018-04" db="UniProtKB">
        <authorList>
            <consortium name="EnsemblFungi"/>
        </authorList>
    </citation>
    <scope>IDENTIFICATION</scope>
    <source>
        <strain evidence="10">R3-111a-1</strain>
    </source>
</reference>
<dbReference type="VEuPathDB" id="FungiDB:GGTG_12591"/>
<evidence type="ECO:0000256" key="6">
    <source>
        <dbReference type="PIRSR" id="PIRSR602401-1"/>
    </source>
</evidence>
<dbReference type="GO" id="GO:0005506">
    <property type="term" value="F:iron ion binding"/>
    <property type="evidence" value="ECO:0007669"/>
    <property type="project" value="InterPro"/>
</dbReference>
<comment type="similarity">
    <text evidence="2 7">Belongs to the cytochrome P450 family.</text>
</comment>
<evidence type="ECO:0000256" key="5">
    <source>
        <dbReference type="ARBA" id="ARBA00023004"/>
    </source>
</evidence>
<sequence length="530" mass="60390">MAFVVHVAIGLIFLTLVCIQIYQLSKALMSPLKRVPGPWYAPFTILHLCYGFSTGEIWKAVEKAHAKYGPIVRLGPRQIWIADKDALKDILLRIDLPKVAMYSEISRDKHSPGLFGEIRPEPHRRLKRFLSPAFTVHYIDNLELYFQKTVRDLLNKYDDRIRIDPLAAQVNGIEVDLMDDLHNVALDIMGECSFGKGFGQTNPDSIEVEQGVDERVWKSIPRSIFDGLSKRYQTVYIKKFLRAIGLDVNFDWPAEMITAIDAVVQRRRRSEKGDGRPDLLQHLIDEGKKPDSGKAMNTRDIVDQMAEILLAGSETTSGTIACLFLELARNPDVRAKLLASLAPKGIHDEIVASKLIREGAAGSEYEYLEACIKENLRLHPIASEMGRRTGSQWVTLMGYHLPPHTVISASYRDLHRNAKYWPEPMRFWPERWLPEEKRCGAPAPDMNAYYPFSAGKHSCIGINFAWAEMRMVAANIFSRFDINEVQGQEIDFRQYITMQFHTGHWRVVLKPRKTSDVPETTEAKPSLLDS</sequence>
<dbReference type="InterPro" id="IPR001128">
    <property type="entry name" value="Cyt_P450"/>
</dbReference>
<evidence type="ECO:0000313" key="9">
    <source>
        <dbReference type="EMBL" id="EJT69708.1"/>
    </source>
</evidence>
<feature type="binding site" description="axial binding residue" evidence="6">
    <location>
        <position position="459"/>
    </location>
    <ligand>
        <name>heme</name>
        <dbReference type="ChEBI" id="CHEBI:30413"/>
    </ligand>
    <ligandPart>
        <name>Fe</name>
        <dbReference type="ChEBI" id="CHEBI:18248"/>
    </ligandPart>
</feature>
<name>J3PGG6_GAET3</name>
<keyword evidence="7" id="KW-0503">Monooxygenase</keyword>
<keyword evidence="3 6" id="KW-0349">Heme</keyword>
<reference evidence="10" key="4">
    <citation type="journal article" date="2015" name="G3 (Bethesda)">
        <title>Genome sequences of three phytopathogenic species of the Magnaporthaceae family of fungi.</title>
        <authorList>
            <person name="Okagaki L.H."/>
            <person name="Nunes C.C."/>
            <person name="Sailsbery J."/>
            <person name="Clay B."/>
            <person name="Brown D."/>
            <person name="John T."/>
            <person name="Oh Y."/>
            <person name="Young N."/>
            <person name="Fitzgerald M."/>
            <person name="Haas B.J."/>
            <person name="Zeng Q."/>
            <person name="Young S."/>
            <person name="Adiconis X."/>
            <person name="Fan L."/>
            <person name="Levin J.Z."/>
            <person name="Mitchell T.K."/>
            <person name="Okubara P.A."/>
            <person name="Farman M.L."/>
            <person name="Kohn L.M."/>
            <person name="Birren B."/>
            <person name="Ma L.-J."/>
            <person name="Dean R.A."/>
        </authorList>
    </citation>
    <scope>NUCLEOTIDE SEQUENCE</scope>
    <source>
        <strain evidence="10">R3-111a-1</strain>
    </source>
</reference>
<dbReference type="PRINTS" id="PR00385">
    <property type="entry name" value="P450"/>
</dbReference>
<dbReference type="OrthoDB" id="655030at2759"/>
<dbReference type="Proteomes" id="UP000006039">
    <property type="component" value="Unassembled WGS sequence"/>
</dbReference>
<evidence type="ECO:0000313" key="11">
    <source>
        <dbReference type="Proteomes" id="UP000006039"/>
    </source>
</evidence>
<dbReference type="InterPro" id="IPR017972">
    <property type="entry name" value="Cyt_P450_CS"/>
</dbReference>
<dbReference type="InterPro" id="IPR036396">
    <property type="entry name" value="Cyt_P450_sf"/>
</dbReference>
<dbReference type="InterPro" id="IPR050121">
    <property type="entry name" value="Cytochrome_P450_monoxygenase"/>
</dbReference>
<dbReference type="GO" id="GO:0016705">
    <property type="term" value="F:oxidoreductase activity, acting on paired donors, with incorporation or reduction of molecular oxygen"/>
    <property type="evidence" value="ECO:0007669"/>
    <property type="project" value="InterPro"/>
</dbReference>
<dbReference type="GO" id="GO:0020037">
    <property type="term" value="F:heme binding"/>
    <property type="evidence" value="ECO:0007669"/>
    <property type="project" value="InterPro"/>
</dbReference>
<dbReference type="eggNOG" id="KOG0158">
    <property type="taxonomic scope" value="Eukaryota"/>
</dbReference>
<dbReference type="PRINTS" id="PR00463">
    <property type="entry name" value="EP450I"/>
</dbReference>